<keyword evidence="8" id="KW-0496">Mitochondrion</keyword>
<keyword evidence="6" id="KW-0809">Transit peptide</keyword>
<evidence type="ECO:0000256" key="9">
    <source>
        <dbReference type="ARBA" id="ARBA00023136"/>
    </source>
</evidence>
<evidence type="ECO:0000256" key="5">
    <source>
        <dbReference type="ARBA" id="ARBA00022792"/>
    </source>
</evidence>
<keyword evidence="13" id="KW-1185">Reference proteome</keyword>
<dbReference type="FunFam" id="1.10.520.20:FF:000002">
    <property type="entry name" value="ATP synthase subunit O, mitochondrial"/>
    <property type="match status" value="1"/>
</dbReference>
<comment type="subcellular location">
    <subcellularLocation>
        <location evidence="1">Mitochondrion inner membrane</location>
    </subcellularLocation>
</comment>
<proteinExistence type="inferred from homology"/>
<organism evidence="12 13">
    <name type="scientific">Patella caerulea</name>
    <name type="common">Rayed Mediterranean limpet</name>
    <dbReference type="NCBI Taxonomy" id="87958"/>
    <lineage>
        <taxon>Eukaryota</taxon>
        <taxon>Metazoa</taxon>
        <taxon>Spiralia</taxon>
        <taxon>Lophotrochozoa</taxon>
        <taxon>Mollusca</taxon>
        <taxon>Gastropoda</taxon>
        <taxon>Patellogastropoda</taxon>
        <taxon>Patelloidea</taxon>
        <taxon>Patellidae</taxon>
        <taxon>Patella</taxon>
    </lineage>
</organism>
<name>A0AAN8Q087_PATCE</name>
<dbReference type="InterPro" id="IPR026015">
    <property type="entry name" value="ATP_synth_OSCP/delta_N_sf"/>
</dbReference>
<evidence type="ECO:0000256" key="7">
    <source>
        <dbReference type="ARBA" id="ARBA00023065"/>
    </source>
</evidence>
<evidence type="ECO:0000256" key="3">
    <source>
        <dbReference type="ARBA" id="ARBA00022448"/>
    </source>
</evidence>
<dbReference type="Gene3D" id="1.10.520.20">
    <property type="entry name" value="N-terminal domain of the delta subunit of the F1F0-ATP synthase"/>
    <property type="match status" value="1"/>
</dbReference>
<dbReference type="HAMAP" id="MF_01416">
    <property type="entry name" value="ATP_synth_delta_bact"/>
    <property type="match status" value="1"/>
</dbReference>
<dbReference type="EMBL" id="JAZGQO010000007">
    <property type="protein sequence ID" value="KAK6182891.1"/>
    <property type="molecule type" value="Genomic_DNA"/>
</dbReference>
<evidence type="ECO:0000256" key="4">
    <source>
        <dbReference type="ARBA" id="ARBA00022781"/>
    </source>
</evidence>
<dbReference type="Proteomes" id="UP001347796">
    <property type="component" value="Unassembled WGS sequence"/>
</dbReference>
<evidence type="ECO:0000313" key="13">
    <source>
        <dbReference type="Proteomes" id="UP001347796"/>
    </source>
</evidence>
<protein>
    <recommendedName>
        <fullName evidence="11">Oligomycin sensitivity conferral protein</fullName>
    </recommendedName>
</protein>
<keyword evidence="5" id="KW-0999">Mitochondrion inner membrane</keyword>
<dbReference type="PRINTS" id="PR00125">
    <property type="entry name" value="ATPASEDELTA"/>
</dbReference>
<dbReference type="InterPro" id="IPR000711">
    <property type="entry name" value="ATPase_OSCP/dsu"/>
</dbReference>
<dbReference type="AlphaFoldDB" id="A0AAN8Q087"/>
<evidence type="ECO:0000256" key="8">
    <source>
        <dbReference type="ARBA" id="ARBA00023128"/>
    </source>
</evidence>
<gene>
    <name evidence="12" type="ORF">SNE40_010473</name>
</gene>
<dbReference type="NCBIfam" id="TIGR01145">
    <property type="entry name" value="ATP_synt_delta"/>
    <property type="match status" value="1"/>
</dbReference>
<evidence type="ECO:0000256" key="2">
    <source>
        <dbReference type="ARBA" id="ARBA00007046"/>
    </source>
</evidence>
<keyword evidence="7" id="KW-0406">Ion transport</keyword>
<dbReference type="Pfam" id="PF00213">
    <property type="entry name" value="OSCP"/>
    <property type="match status" value="1"/>
</dbReference>
<dbReference type="PANTHER" id="PTHR11910">
    <property type="entry name" value="ATP SYNTHASE DELTA CHAIN"/>
    <property type="match status" value="1"/>
</dbReference>
<evidence type="ECO:0000256" key="1">
    <source>
        <dbReference type="ARBA" id="ARBA00004273"/>
    </source>
</evidence>
<keyword evidence="4" id="KW-0375">Hydrogen ion transport</keyword>
<comment type="similarity">
    <text evidence="2">Belongs to the ATPase delta chain family.</text>
</comment>
<comment type="caution">
    <text evidence="12">The sequence shown here is derived from an EMBL/GenBank/DDBJ whole genome shotgun (WGS) entry which is preliminary data.</text>
</comment>
<dbReference type="GO" id="GO:0046933">
    <property type="term" value="F:proton-transporting ATP synthase activity, rotational mechanism"/>
    <property type="evidence" value="ECO:0007669"/>
    <property type="project" value="InterPro"/>
</dbReference>
<dbReference type="SUPFAM" id="SSF47928">
    <property type="entry name" value="N-terminal domain of the delta subunit of the F1F0-ATP synthase"/>
    <property type="match status" value="1"/>
</dbReference>
<keyword evidence="3" id="KW-0813">Transport</keyword>
<dbReference type="GO" id="GO:0005743">
    <property type="term" value="C:mitochondrial inner membrane"/>
    <property type="evidence" value="ECO:0007669"/>
    <property type="project" value="UniProtKB-SubCell"/>
</dbReference>
<evidence type="ECO:0000256" key="6">
    <source>
        <dbReference type="ARBA" id="ARBA00022946"/>
    </source>
</evidence>
<keyword evidence="10" id="KW-0066">ATP synthesis</keyword>
<evidence type="ECO:0000256" key="11">
    <source>
        <dbReference type="ARBA" id="ARBA00033369"/>
    </source>
</evidence>
<evidence type="ECO:0000313" key="12">
    <source>
        <dbReference type="EMBL" id="KAK6182891.1"/>
    </source>
</evidence>
<reference evidence="12 13" key="1">
    <citation type="submission" date="2024-01" db="EMBL/GenBank/DDBJ databases">
        <title>The genome of the rayed Mediterranean limpet Patella caerulea (Linnaeus, 1758).</title>
        <authorList>
            <person name="Anh-Thu Weber A."/>
            <person name="Halstead-Nussloch G."/>
        </authorList>
    </citation>
    <scope>NUCLEOTIDE SEQUENCE [LARGE SCALE GENOMIC DNA]</scope>
    <source>
        <strain evidence="12">AATW-2023a</strain>
        <tissue evidence="12">Whole specimen</tissue>
    </source>
</reference>
<keyword evidence="9" id="KW-0472">Membrane</keyword>
<evidence type="ECO:0000256" key="10">
    <source>
        <dbReference type="ARBA" id="ARBA00023310"/>
    </source>
</evidence>
<sequence>MASLKFSHFVRQFSTTVARNGQIVQAPIQIFGIEGRYAHALYSAATKEKKLDAVETELKALGSLLKTDAKFADFCSDPSLKRLEKKAAIEKISAKLKYSSLTSNLLTVLAENGRIKKINGVVSAFEKLMSAHRGEVQCVVTTAKPLDNASQKEVLTTLQGFVKKGESIQLQMNVDPSLIGGMVVTIGDKYIDMSIASKVKTYTSLIKQAV</sequence>
<accession>A0AAN8Q087</accession>